<gene>
    <name evidence="1" type="ORF">NIE79_003419</name>
</gene>
<evidence type="ECO:0000313" key="2">
    <source>
        <dbReference type="Proteomes" id="UP001201629"/>
    </source>
</evidence>
<dbReference type="PANTHER" id="PTHR30007:SF0">
    <property type="entry name" value="TRANSPOSASE"/>
    <property type="match status" value="1"/>
</dbReference>
<dbReference type="PANTHER" id="PTHR30007">
    <property type="entry name" value="PHP DOMAIN PROTEIN"/>
    <property type="match status" value="1"/>
</dbReference>
<evidence type="ECO:0008006" key="3">
    <source>
        <dbReference type="Google" id="ProtNLM"/>
    </source>
</evidence>
<sequence>MTKAWVDAGFKDDVQIHGAVNGIDVEQVKRSDTTAVFVPIARRWVVEQTNGTLMLHRRLVREYESRPACAVSRTWWASTANLVRRLTGTTTVSWHDPGHQRCPSRRC</sequence>
<evidence type="ECO:0000313" key="1">
    <source>
        <dbReference type="EMBL" id="MCG5444976.1"/>
    </source>
</evidence>
<dbReference type="EMBL" id="JAKKFD010000031">
    <property type="protein sequence ID" value="MCG5444976.1"/>
    <property type="molecule type" value="Genomic_DNA"/>
</dbReference>
<name>A0ABS9N4U9_9ACTN</name>
<reference evidence="1 2" key="1">
    <citation type="submission" date="2022-01" db="EMBL/GenBank/DDBJ databases">
        <authorList>
            <person name="Riesco R."/>
            <person name="Trujillo M.E."/>
        </authorList>
    </citation>
    <scope>NUCLEOTIDE SEQUENCE [LARGE SCALE GENOMIC DNA]</scope>
    <source>
        <strain evidence="1 2">NIE79</strain>
    </source>
</reference>
<keyword evidence="2" id="KW-1185">Reference proteome</keyword>
<proteinExistence type="predicted"/>
<comment type="caution">
    <text evidence="1">The sequence shown here is derived from an EMBL/GenBank/DDBJ whole genome shotgun (WGS) entry which is preliminary data.</text>
</comment>
<protein>
    <recommendedName>
        <fullName evidence="3">Transposase DDE domain-containing protein</fullName>
    </recommendedName>
</protein>
<accession>A0ABS9N4U9</accession>
<dbReference type="Proteomes" id="UP001201629">
    <property type="component" value="Unassembled WGS sequence"/>
</dbReference>
<organism evidence="1 2">
    <name type="scientific">Micromonospora trifolii</name>
    <dbReference type="NCBI Taxonomy" id="2911208"/>
    <lineage>
        <taxon>Bacteria</taxon>
        <taxon>Bacillati</taxon>
        <taxon>Actinomycetota</taxon>
        <taxon>Actinomycetes</taxon>
        <taxon>Micromonosporales</taxon>
        <taxon>Micromonosporaceae</taxon>
        <taxon>Micromonospora</taxon>
    </lineage>
</organism>